<proteinExistence type="predicted"/>
<feature type="coiled-coil region" evidence="1">
    <location>
        <begin position="17"/>
        <end position="72"/>
    </location>
</feature>
<evidence type="ECO:0000256" key="1">
    <source>
        <dbReference type="SAM" id="Coils"/>
    </source>
</evidence>
<accession>A0A8K0D5Z8</accession>
<evidence type="ECO:0000313" key="2">
    <source>
        <dbReference type="EMBL" id="KAF2897591.1"/>
    </source>
</evidence>
<organism evidence="2 3">
    <name type="scientific">Ignelater luminosus</name>
    <name type="common">Cucubano</name>
    <name type="synonym">Pyrophorus luminosus</name>
    <dbReference type="NCBI Taxonomy" id="2038154"/>
    <lineage>
        <taxon>Eukaryota</taxon>
        <taxon>Metazoa</taxon>
        <taxon>Ecdysozoa</taxon>
        <taxon>Arthropoda</taxon>
        <taxon>Hexapoda</taxon>
        <taxon>Insecta</taxon>
        <taxon>Pterygota</taxon>
        <taxon>Neoptera</taxon>
        <taxon>Endopterygota</taxon>
        <taxon>Coleoptera</taxon>
        <taxon>Polyphaga</taxon>
        <taxon>Elateriformia</taxon>
        <taxon>Elateroidea</taxon>
        <taxon>Elateridae</taxon>
        <taxon>Agrypninae</taxon>
        <taxon>Pyrophorini</taxon>
        <taxon>Ignelater</taxon>
    </lineage>
</organism>
<reference evidence="2" key="1">
    <citation type="submission" date="2019-08" db="EMBL/GenBank/DDBJ databases">
        <title>The genome of the North American firefly Photinus pyralis.</title>
        <authorList>
            <consortium name="Photinus pyralis genome working group"/>
            <person name="Fallon T.R."/>
            <person name="Sander Lower S.E."/>
            <person name="Weng J.-K."/>
        </authorList>
    </citation>
    <scope>NUCLEOTIDE SEQUENCE</scope>
    <source>
        <strain evidence="2">TRF0915ILg1</strain>
        <tissue evidence="2">Whole body</tissue>
    </source>
</reference>
<protein>
    <submittedName>
        <fullName evidence="2">Uncharacterized protein</fullName>
    </submittedName>
</protein>
<dbReference type="EMBL" id="VTPC01004026">
    <property type="protein sequence ID" value="KAF2897591.1"/>
    <property type="molecule type" value="Genomic_DNA"/>
</dbReference>
<evidence type="ECO:0000313" key="3">
    <source>
        <dbReference type="Proteomes" id="UP000801492"/>
    </source>
</evidence>
<dbReference type="Proteomes" id="UP000801492">
    <property type="component" value="Unassembled WGS sequence"/>
</dbReference>
<keyword evidence="1" id="KW-0175">Coiled coil</keyword>
<sequence length="120" mass="14507">MPSGKSCEEEEDVNSLLKKILSEMKCIRANNKEFKQEMQALQKENNTLKKEVEETKEKLTQLEMRMEYYEKEIKKNNVLRNEGKRWRREERLQEFYSGRGKWRWSADGKLKTELFPKNGQ</sequence>
<keyword evidence="3" id="KW-1185">Reference proteome</keyword>
<comment type="caution">
    <text evidence="2">The sequence shown here is derived from an EMBL/GenBank/DDBJ whole genome shotgun (WGS) entry which is preliminary data.</text>
</comment>
<dbReference type="AlphaFoldDB" id="A0A8K0D5Z8"/>
<name>A0A8K0D5Z8_IGNLU</name>
<gene>
    <name evidence="2" type="ORF">ILUMI_08586</name>
</gene>